<evidence type="ECO:0000256" key="3">
    <source>
        <dbReference type="SAM" id="MobiDB-lite"/>
    </source>
</evidence>
<protein>
    <recommendedName>
        <fullName evidence="6">ARM repeat-containing protein</fullName>
    </recommendedName>
</protein>
<dbReference type="PROSITE" id="PS50077">
    <property type="entry name" value="HEAT_REPEAT"/>
    <property type="match status" value="2"/>
</dbReference>
<feature type="compositionally biased region" description="Polar residues" evidence="3">
    <location>
        <begin position="1096"/>
        <end position="1105"/>
    </location>
</feature>
<feature type="region of interest" description="Disordered" evidence="3">
    <location>
        <begin position="987"/>
        <end position="1105"/>
    </location>
</feature>
<dbReference type="InterPro" id="IPR011989">
    <property type="entry name" value="ARM-like"/>
</dbReference>
<feature type="repeat" description="HEAT" evidence="2">
    <location>
        <begin position="729"/>
        <end position="767"/>
    </location>
</feature>
<comment type="caution">
    <text evidence="4">The sequence shown here is derived from an EMBL/GenBank/DDBJ whole genome shotgun (WGS) entry which is preliminary data.</text>
</comment>
<feature type="compositionally biased region" description="Polar residues" evidence="3">
    <location>
        <begin position="1058"/>
        <end position="1069"/>
    </location>
</feature>
<organism evidence="4 5">
    <name type="scientific">Tricholomella constricta</name>
    <dbReference type="NCBI Taxonomy" id="117010"/>
    <lineage>
        <taxon>Eukaryota</taxon>
        <taxon>Fungi</taxon>
        <taxon>Dikarya</taxon>
        <taxon>Basidiomycota</taxon>
        <taxon>Agaricomycotina</taxon>
        <taxon>Agaricomycetes</taxon>
        <taxon>Agaricomycetidae</taxon>
        <taxon>Agaricales</taxon>
        <taxon>Tricholomatineae</taxon>
        <taxon>Lyophyllaceae</taxon>
        <taxon>Tricholomella</taxon>
    </lineage>
</organism>
<evidence type="ECO:0000256" key="1">
    <source>
        <dbReference type="ARBA" id="ARBA00022737"/>
    </source>
</evidence>
<dbReference type="InterPro" id="IPR051023">
    <property type="entry name" value="PP2A_Regulatory_Subunit_A"/>
</dbReference>
<feature type="repeat" description="HEAT" evidence="2">
    <location>
        <begin position="590"/>
        <end position="628"/>
    </location>
</feature>
<sequence>MDHDEPRTALKTRPPSHIALPPPPSFSSLAPPLYDPSPDTSPQFHTAPSSPALLFYTPPTSPLDVPAPDPPPPPPSPPALHINIPTHNTDDPFPTVDLAIDLALDDDGLSTLEKIYLFSRSKASFHRVFITHALPDFLRQVTPQEAIEYVLPLLSGLAMDEDEQVKEALAAELVALMCWFFTNCKIIPDDPAPDHALTAASSSLPDISVQAFTPILGTLLLSANPLVGGAARNAIVDLLSRLKKADDMDAGIVVESVEDDDHQVEWSLGSFNKEEREMVRNEILQQVVIGMGRLDVEIEDAQVMTDETDDGQWNESNAEGDIEVVAAGEQGNGEEGVSSPRALERARMEAAKATDTEFVNSYFPVVPTPFHVSSPASSAASTPSSTNTSSSSSSSSPSAHPPGTLSRREASSPSPLSVSTTSGSNSTLSANVRDETKRQGQATAGNHSQQRSLEPPGLRATSAASSMPLSPTEESWSGPDASLPVLNRRQTDLAELGYHTAYDIRQDFPDNLGSEEAEEDEQAAVGRLSSMSLMAAVTASGALNEEAKETFVKEVVRVGQDSVYWVRREASFALGALAKVVPEEVVICSLLPLFDNLRHDPVWHVRHSALFALPAILSRLSPKERHSLALNTIITLSTDESPAVRSGVLEALGEVLYTFHQDSEGPPEQLVQLFLGRKEDRRVRDGQQCMGSEDGPLETLYSNPERPLICAFNYPAVALTLGRERWGELREVYLDIAANRGIKVRRTLAASLGELAKIVGTENAQRDLVGVWWDAIRCEEEEVRTRAAESLEDLLGVVGTEVGESMVQGLVGAWDEGRFRGWREREGIAKGLGGLGGGAGRVGLLKRALEDSVAAVREAGVGAVAEIWQSILGQPDAVAQLRSVLQSLAVSSLFRRRMTFIACQQALATHPGAVVPLDDDFWTSLVALAADPIVGVRIGLARLVGSVSASEPPTSPLFLSLVIRLSQDPSHEVQSYIRSPHPVVPRVLPPYRPPPKKRTPYVSTFSRPPPPIRTPPPLAEALNTRSPDVTSRLRTYNGSKTGRSDSDHPMDIIPFVHSTDSQHTRNSQDGAHDDPMLEGTISSSELMPDTDIDVNPKTSMVSVPA</sequence>
<keyword evidence="5" id="KW-1185">Reference proteome</keyword>
<dbReference type="Gene3D" id="1.25.10.10">
    <property type="entry name" value="Leucine-rich Repeat Variant"/>
    <property type="match status" value="2"/>
</dbReference>
<feature type="compositionally biased region" description="Pro residues" evidence="3">
    <location>
        <begin position="1007"/>
        <end position="1018"/>
    </location>
</feature>
<reference evidence="4 5" key="1">
    <citation type="journal article" date="2020" name="ISME J.">
        <title>Uncovering the hidden diversity of litter-decomposition mechanisms in mushroom-forming fungi.</title>
        <authorList>
            <person name="Floudas D."/>
            <person name="Bentzer J."/>
            <person name="Ahren D."/>
            <person name="Johansson T."/>
            <person name="Persson P."/>
            <person name="Tunlid A."/>
        </authorList>
    </citation>
    <scope>NUCLEOTIDE SEQUENCE [LARGE SCALE GENOMIC DNA]</scope>
    <source>
        <strain evidence="4 5">CBS 661.87</strain>
    </source>
</reference>
<dbReference type="InterPro" id="IPR021133">
    <property type="entry name" value="HEAT_type_2"/>
</dbReference>
<dbReference type="AlphaFoldDB" id="A0A8H5HD04"/>
<dbReference type="GO" id="GO:0005737">
    <property type="term" value="C:cytoplasm"/>
    <property type="evidence" value="ECO:0007669"/>
    <property type="project" value="TreeGrafter"/>
</dbReference>
<feature type="region of interest" description="Disordered" evidence="3">
    <location>
        <begin position="1"/>
        <end position="78"/>
    </location>
</feature>
<gene>
    <name evidence="4" type="ORF">D9615_003870</name>
</gene>
<feature type="compositionally biased region" description="Low complexity" evidence="3">
    <location>
        <begin position="411"/>
        <end position="431"/>
    </location>
</feature>
<dbReference type="OrthoDB" id="340346at2759"/>
<evidence type="ECO:0000256" key="2">
    <source>
        <dbReference type="PROSITE-ProRule" id="PRU00103"/>
    </source>
</evidence>
<dbReference type="InterPro" id="IPR000357">
    <property type="entry name" value="HEAT"/>
</dbReference>
<proteinExistence type="predicted"/>
<dbReference type="InterPro" id="IPR016024">
    <property type="entry name" value="ARM-type_fold"/>
</dbReference>
<dbReference type="EMBL" id="JAACJP010000012">
    <property type="protein sequence ID" value="KAF5381042.1"/>
    <property type="molecule type" value="Genomic_DNA"/>
</dbReference>
<dbReference type="PANTHER" id="PTHR10648">
    <property type="entry name" value="SERINE/THREONINE-PROTEIN PHOSPHATASE PP2A 65 KDA REGULATORY SUBUNIT"/>
    <property type="match status" value="1"/>
</dbReference>
<keyword evidence="1" id="KW-0677">Repeat</keyword>
<feature type="compositionally biased region" description="Polar residues" evidence="3">
    <location>
        <begin position="462"/>
        <end position="475"/>
    </location>
</feature>
<evidence type="ECO:0000313" key="5">
    <source>
        <dbReference type="Proteomes" id="UP000565441"/>
    </source>
</evidence>
<dbReference type="Proteomes" id="UP000565441">
    <property type="component" value="Unassembled WGS sequence"/>
</dbReference>
<feature type="region of interest" description="Disordered" evidence="3">
    <location>
        <begin position="372"/>
        <end position="483"/>
    </location>
</feature>
<feature type="compositionally biased region" description="Polar residues" evidence="3">
    <location>
        <begin position="1023"/>
        <end position="1041"/>
    </location>
</feature>
<evidence type="ECO:0008006" key="6">
    <source>
        <dbReference type="Google" id="ProtNLM"/>
    </source>
</evidence>
<dbReference type="Pfam" id="PF02985">
    <property type="entry name" value="HEAT"/>
    <property type="match status" value="1"/>
</dbReference>
<dbReference type="SUPFAM" id="SSF48371">
    <property type="entry name" value="ARM repeat"/>
    <property type="match status" value="1"/>
</dbReference>
<dbReference type="GO" id="GO:0019888">
    <property type="term" value="F:protein phosphatase regulator activity"/>
    <property type="evidence" value="ECO:0007669"/>
    <property type="project" value="TreeGrafter"/>
</dbReference>
<feature type="compositionally biased region" description="Low complexity" evidence="3">
    <location>
        <begin position="373"/>
        <end position="398"/>
    </location>
</feature>
<accession>A0A8H5HD04</accession>
<evidence type="ECO:0000313" key="4">
    <source>
        <dbReference type="EMBL" id="KAF5381042.1"/>
    </source>
</evidence>
<feature type="compositionally biased region" description="Polar residues" evidence="3">
    <location>
        <begin position="38"/>
        <end position="49"/>
    </location>
</feature>
<name>A0A8H5HD04_9AGAR</name>
<feature type="compositionally biased region" description="Pro residues" evidence="3">
    <location>
        <begin position="59"/>
        <end position="78"/>
    </location>
</feature>
<feature type="compositionally biased region" description="Polar residues" evidence="3">
    <location>
        <begin position="439"/>
        <end position="452"/>
    </location>
</feature>
<dbReference type="PANTHER" id="PTHR10648:SF1">
    <property type="entry name" value="SERINE_THREONINE-PROTEIN PHOSPHATASE 4 REGULATORY SUBUNIT 1"/>
    <property type="match status" value="1"/>
</dbReference>